<organism evidence="2 3">
    <name type="scientific">Striga hermonthica</name>
    <name type="common">Purple witchweed</name>
    <name type="synonym">Buchnera hermonthica</name>
    <dbReference type="NCBI Taxonomy" id="68872"/>
    <lineage>
        <taxon>Eukaryota</taxon>
        <taxon>Viridiplantae</taxon>
        <taxon>Streptophyta</taxon>
        <taxon>Embryophyta</taxon>
        <taxon>Tracheophyta</taxon>
        <taxon>Spermatophyta</taxon>
        <taxon>Magnoliopsida</taxon>
        <taxon>eudicotyledons</taxon>
        <taxon>Gunneridae</taxon>
        <taxon>Pentapetalae</taxon>
        <taxon>asterids</taxon>
        <taxon>lamiids</taxon>
        <taxon>Lamiales</taxon>
        <taxon>Orobanchaceae</taxon>
        <taxon>Buchnereae</taxon>
        <taxon>Striga</taxon>
    </lineage>
</organism>
<sequence>NQRRDDRQEVSHATSHPQSRASQRQQEMETRQNEALNVPPVLPQEMTAESHSGHPRQDSTELEVLRRKIAELESRQKAQEDTPRRASTSVQVYLEADSPLAPELTSEPVPGKVKVPQFGLYDGTSDPDAHLGHYTSWMDLHGASDALRCRMFSLSLGPRAQKWYHFLPPHSIWKWQ</sequence>
<evidence type="ECO:0000313" key="2">
    <source>
        <dbReference type="EMBL" id="CAA0819619.1"/>
    </source>
</evidence>
<evidence type="ECO:0000313" key="3">
    <source>
        <dbReference type="Proteomes" id="UP001153555"/>
    </source>
</evidence>
<feature type="non-terminal residue" evidence="2">
    <location>
        <position position="1"/>
    </location>
</feature>
<evidence type="ECO:0000256" key="1">
    <source>
        <dbReference type="SAM" id="MobiDB-lite"/>
    </source>
</evidence>
<reference evidence="2" key="1">
    <citation type="submission" date="2019-12" db="EMBL/GenBank/DDBJ databases">
        <authorList>
            <person name="Scholes J."/>
        </authorList>
    </citation>
    <scope>NUCLEOTIDE SEQUENCE</scope>
</reference>
<dbReference type="PANTHER" id="PTHR33223:SF10">
    <property type="entry name" value="AMINOTRANSFERASE-LIKE PLANT MOBILE DOMAIN-CONTAINING PROTEIN"/>
    <property type="match status" value="1"/>
</dbReference>
<accession>A0A9N7N360</accession>
<feature type="region of interest" description="Disordered" evidence="1">
    <location>
        <begin position="1"/>
        <end position="90"/>
    </location>
</feature>
<dbReference type="PANTHER" id="PTHR33223">
    <property type="entry name" value="CCHC-TYPE DOMAIN-CONTAINING PROTEIN"/>
    <property type="match status" value="1"/>
</dbReference>
<feature type="compositionally biased region" description="Polar residues" evidence="1">
    <location>
        <begin position="11"/>
        <end position="25"/>
    </location>
</feature>
<keyword evidence="3" id="KW-1185">Reference proteome</keyword>
<dbReference type="Proteomes" id="UP001153555">
    <property type="component" value="Unassembled WGS sequence"/>
</dbReference>
<feature type="non-terminal residue" evidence="2">
    <location>
        <position position="176"/>
    </location>
</feature>
<comment type="caution">
    <text evidence="2">The sequence shown here is derived from an EMBL/GenBank/DDBJ whole genome shotgun (WGS) entry which is preliminary data.</text>
</comment>
<proteinExistence type="predicted"/>
<protein>
    <submittedName>
        <fullName evidence="2">Uncharacterized protein</fullName>
    </submittedName>
</protein>
<dbReference type="AlphaFoldDB" id="A0A9N7N360"/>
<feature type="compositionally biased region" description="Basic and acidic residues" evidence="1">
    <location>
        <begin position="1"/>
        <end position="10"/>
    </location>
</feature>
<dbReference type="EMBL" id="CACSLK010019251">
    <property type="protein sequence ID" value="CAA0819619.1"/>
    <property type="molecule type" value="Genomic_DNA"/>
</dbReference>
<gene>
    <name evidence="2" type="ORF">SHERM_17993</name>
</gene>
<feature type="compositionally biased region" description="Basic and acidic residues" evidence="1">
    <location>
        <begin position="51"/>
        <end position="84"/>
    </location>
</feature>
<name>A0A9N7N360_STRHE</name>
<dbReference type="OrthoDB" id="1748993at2759"/>